<dbReference type="SMART" id="SM00530">
    <property type="entry name" value="HTH_XRE"/>
    <property type="match status" value="1"/>
</dbReference>
<protein>
    <submittedName>
        <fullName evidence="3">Helix-turn-helix transcriptional regulator</fullName>
    </submittedName>
</protein>
<evidence type="ECO:0000259" key="2">
    <source>
        <dbReference type="PROSITE" id="PS50943"/>
    </source>
</evidence>
<keyword evidence="4" id="KW-1185">Reference proteome</keyword>
<dbReference type="InterPro" id="IPR001387">
    <property type="entry name" value="Cro/C1-type_HTH"/>
</dbReference>
<name>A0ABT5Z1X5_9ACTN</name>
<dbReference type="Pfam" id="PF13560">
    <property type="entry name" value="HTH_31"/>
    <property type="match status" value="1"/>
</dbReference>
<gene>
    <name evidence="3" type="ORF">P2L57_19270</name>
</gene>
<dbReference type="PANTHER" id="PTHR35010:SF2">
    <property type="entry name" value="BLL4672 PROTEIN"/>
    <property type="match status" value="1"/>
</dbReference>
<reference evidence="3 4" key="1">
    <citation type="submission" date="2023-03" db="EMBL/GenBank/DDBJ databases">
        <title>Draft genome sequence of type strain Streptomyces ferralitis JCM 14344.</title>
        <authorList>
            <person name="Klaysubun C."/>
            <person name="Duangmal K."/>
        </authorList>
    </citation>
    <scope>NUCLEOTIDE SEQUENCE [LARGE SCALE GENOMIC DNA]</scope>
    <source>
        <strain evidence="3 4">JCM 14344</strain>
    </source>
</reference>
<dbReference type="SUPFAM" id="SSF47413">
    <property type="entry name" value="lambda repressor-like DNA-binding domains"/>
    <property type="match status" value="1"/>
</dbReference>
<dbReference type="InterPro" id="IPR041413">
    <property type="entry name" value="MLTR_LBD"/>
</dbReference>
<dbReference type="Gene3D" id="1.10.260.40">
    <property type="entry name" value="lambda repressor-like DNA-binding domains"/>
    <property type="match status" value="1"/>
</dbReference>
<dbReference type="Proteomes" id="UP001220022">
    <property type="component" value="Unassembled WGS sequence"/>
</dbReference>
<evidence type="ECO:0000256" key="1">
    <source>
        <dbReference type="SAM" id="MobiDB-lite"/>
    </source>
</evidence>
<proteinExistence type="predicted"/>
<evidence type="ECO:0000313" key="3">
    <source>
        <dbReference type="EMBL" id="MDF2257773.1"/>
    </source>
</evidence>
<sequence>MNGKSQLGDFLQTRRSQLRPDEVGVPTYGERRRVPGLRREELALLAGVSASYYARLEQGHSLNASPEVLDAIARALRLDESERRYLHDLARSAKPRSRRRPAPERVTEPTAQLLDALGDVPAIVIGRRSDVLAWNQLGHALFAGHLDPAAPDVPTERPNMARLVFLDAHTRDLYADWPSKARAVVGNLRLVAGQYPEDPALHTLVGELSAKSEDFASMWADHRVKACAVADYEMRHPLVGSLTVMQQTLSQGPGPSIVVATTAAGSPSRAALDLLAQAITQAARTRSDNRLSTS</sequence>
<accession>A0ABT5Z1X5</accession>
<organism evidence="3 4">
    <name type="scientific">Streptantibioticus ferralitis</name>
    <dbReference type="NCBI Taxonomy" id="236510"/>
    <lineage>
        <taxon>Bacteria</taxon>
        <taxon>Bacillati</taxon>
        <taxon>Actinomycetota</taxon>
        <taxon>Actinomycetes</taxon>
        <taxon>Kitasatosporales</taxon>
        <taxon>Streptomycetaceae</taxon>
        <taxon>Streptantibioticus</taxon>
    </lineage>
</organism>
<feature type="region of interest" description="Disordered" evidence="1">
    <location>
        <begin position="88"/>
        <end position="107"/>
    </location>
</feature>
<dbReference type="CDD" id="cd00093">
    <property type="entry name" value="HTH_XRE"/>
    <property type="match status" value="1"/>
</dbReference>
<feature type="region of interest" description="Disordered" evidence="1">
    <location>
        <begin position="1"/>
        <end position="30"/>
    </location>
</feature>
<dbReference type="PANTHER" id="PTHR35010">
    <property type="entry name" value="BLL4672 PROTEIN-RELATED"/>
    <property type="match status" value="1"/>
</dbReference>
<dbReference type="RefSeq" id="WP_275816105.1">
    <property type="nucleotide sequence ID" value="NZ_BAAANM010000090.1"/>
</dbReference>
<dbReference type="Pfam" id="PF17765">
    <property type="entry name" value="MLTR_LBD"/>
    <property type="match status" value="1"/>
</dbReference>
<comment type="caution">
    <text evidence="3">The sequence shown here is derived from an EMBL/GenBank/DDBJ whole genome shotgun (WGS) entry which is preliminary data.</text>
</comment>
<evidence type="ECO:0000313" key="4">
    <source>
        <dbReference type="Proteomes" id="UP001220022"/>
    </source>
</evidence>
<dbReference type="Gene3D" id="3.30.450.180">
    <property type="match status" value="1"/>
</dbReference>
<dbReference type="InterPro" id="IPR010982">
    <property type="entry name" value="Lambda_DNA-bd_dom_sf"/>
</dbReference>
<dbReference type="PROSITE" id="PS50943">
    <property type="entry name" value="HTH_CROC1"/>
    <property type="match status" value="1"/>
</dbReference>
<feature type="domain" description="HTH cro/C1-type" evidence="2">
    <location>
        <begin position="36"/>
        <end position="83"/>
    </location>
</feature>
<dbReference type="EMBL" id="JARHTQ010000011">
    <property type="protein sequence ID" value="MDF2257773.1"/>
    <property type="molecule type" value="Genomic_DNA"/>
</dbReference>